<evidence type="ECO:0000256" key="6">
    <source>
        <dbReference type="ARBA" id="ARBA00023010"/>
    </source>
</evidence>
<dbReference type="STRING" id="1093900.A0A507BBK4"/>
<evidence type="ECO:0000256" key="10">
    <source>
        <dbReference type="SAM" id="MobiDB-lite"/>
    </source>
</evidence>
<reference evidence="11 12" key="1">
    <citation type="submission" date="2019-06" db="EMBL/GenBank/DDBJ databases">
        <title>Draft genome sequence of the filamentous fungus Phialemoniopsis curvata isolated from diesel fuel.</title>
        <authorList>
            <person name="Varaljay V.A."/>
            <person name="Lyon W.J."/>
            <person name="Crouch A.L."/>
            <person name="Drake C.E."/>
            <person name="Hollomon J.M."/>
            <person name="Nadeau L.J."/>
            <person name="Nunn H.S."/>
            <person name="Stevenson B.S."/>
            <person name="Bojanowski C.L."/>
            <person name="Crookes-Goodson W.J."/>
        </authorList>
    </citation>
    <scope>NUCLEOTIDE SEQUENCE [LARGE SCALE GENOMIC DNA]</scope>
    <source>
        <strain evidence="11 12">D216</strain>
    </source>
</reference>
<dbReference type="Pfam" id="PF07575">
    <property type="entry name" value="Nucleopor_Nup85"/>
    <property type="match status" value="1"/>
</dbReference>
<feature type="compositionally biased region" description="Acidic residues" evidence="10">
    <location>
        <begin position="134"/>
        <end position="160"/>
    </location>
</feature>
<dbReference type="GO" id="GO:0045893">
    <property type="term" value="P:positive regulation of DNA-templated transcription"/>
    <property type="evidence" value="ECO:0007669"/>
    <property type="project" value="TreeGrafter"/>
</dbReference>
<keyword evidence="9" id="KW-0472">Membrane</keyword>
<comment type="caution">
    <text evidence="11">The sequence shown here is derived from an EMBL/GenBank/DDBJ whole genome shotgun (WGS) entry which is preliminary data.</text>
</comment>
<gene>
    <name evidence="11" type="ORF">E0L32_005690</name>
</gene>
<dbReference type="InterPro" id="IPR011502">
    <property type="entry name" value="Nucleoporin_Nup85"/>
</dbReference>
<dbReference type="EMBL" id="SKBQ01000030">
    <property type="protein sequence ID" value="TPX13990.1"/>
    <property type="molecule type" value="Genomic_DNA"/>
</dbReference>
<dbReference type="OrthoDB" id="5422384at2759"/>
<dbReference type="PANTHER" id="PTHR13373">
    <property type="entry name" value="FROUNT PROTEIN-RELATED"/>
    <property type="match status" value="1"/>
</dbReference>
<feature type="region of interest" description="Disordered" evidence="10">
    <location>
        <begin position="94"/>
        <end position="211"/>
    </location>
</feature>
<keyword evidence="12" id="KW-1185">Reference proteome</keyword>
<evidence type="ECO:0000256" key="2">
    <source>
        <dbReference type="ARBA" id="ARBA00005573"/>
    </source>
</evidence>
<comment type="function">
    <text evidence="9">Functions as a component of the nuclear pore complex (NPC).</text>
</comment>
<keyword evidence="3 9" id="KW-0813">Transport</keyword>
<protein>
    <recommendedName>
        <fullName evidence="9">Nuclear pore complex protein Nup85</fullName>
    </recommendedName>
</protein>
<comment type="subunit">
    <text evidence="9">Component of the nuclear pore complex (NPC).</text>
</comment>
<evidence type="ECO:0000256" key="7">
    <source>
        <dbReference type="ARBA" id="ARBA00023132"/>
    </source>
</evidence>
<proteinExistence type="inferred from homology"/>
<feature type="compositionally biased region" description="Polar residues" evidence="10">
    <location>
        <begin position="99"/>
        <end position="112"/>
    </location>
</feature>
<evidence type="ECO:0000256" key="5">
    <source>
        <dbReference type="ARBA" id="ARBA00022927"/>
    </source>
</evidence>
<dbReference type="InParanoid" id="A0A507BBK4"/>
<name>A0A507BBK4_9PEZI</name>
<dbReference type="RefSeq" id="XP_030995701.1">
    <property type="nucleotide sequence ID" value="XM_031140240.1"/>
</dbReference>
<sequence length="1137" mass="123139">MAYRFVVDSDSDSSPPSTPDRGSTKRGGSDLFHFDDNPSTTPAGPPPPSSAASFTPAGAPSASYLGSSMMRGVTAQKPASFGSRLAGSGAANKTLFAPKTNSPLGRSIQASAPSAAGKGGRQPSKLSKQFVMSSDEDEDQEEEDQEDDERDAEGDEEDDYLQQLQQDMRSAKDSGPRTFSVRYEDSDEASDAQGEDDLGPYRREDGLGADADAMGEDDVEGDLWLGLDAAADEPMIGDESDLMMMATPAVNDRIRREAEDIFRASAMRSTNRPPREFKFAPIAKAIYDQMGYATITESPEVIIETENLVGRLYNEGVGPEEDANRMDNTLAGTSAELASVWRAYVESMPRREEEHSAGVGPGPNASAFENASYLASLALQVHHTRFDDGGEARLEPLTETMFRWLAENHNLYPGQVRDVLSHQPAPAGHSMFWQTVFVALLQGRVTDALDLLSRGGWDRVRRGHQAAYTGQALANVERAVHETWDMLSGCPGRHGNWEIWSSDWMLFRIRAKGFLEQLRRFAEGRDRGGGDAEMFRGRNSMAGLARKAESQVPWEIYENLNIIFDIVLGVRERIVAMAQDWCEATVALFGWWDEGSRAQQQPQLLSRSQSLVLASDLSSSESYLDRLARSFQAAVGAGLELNSNNPLEVGMACVFEDNPKGVIGILRGWSLPVASAVAEIASLGGWLPPHQPSLMFGMDDLDMDDLEVLGVDPKSPDELDGIKDHTLVQYAQELVNLDELATVTDKSGRTMEGWELAIHVLGRMESPERSEETVGELVRTILEGVDVGSGATVEKVWRLLNDLGMIAFAEETAEHYGDTLAQDSHRYGEAMWYYALAHRPSKVREVMNLLISYSLVQSAAYPPEPELDGYLARLLSDRNATLQRFAKQDLEAAELLGKLLSGYATLRRFYELRDDDDGNDNDGGGSGGPSASLSSRRSAAAVALTAVIASSGDNIRGGMYDAGRGAVVSEDFLLALLGEALMFVDVEREQQPALTLEHIDVLLKAVEDLSSLGGSSRVRAACDEFLGLVLQSAKGLRGAGPADLARSMRKSTSGSYVLGGSSMLASQLHRSIVGGPGGGAGGGAAAAALRRRGWDWRTDERAGVRAGMGGDELLARLRLGLARDLGRLWVAEADGAI</sequence>
<dbReference type="PANTHER" id="PTHR13373:SF21">
    <property type="entry name" value="NUCLEAR PORE COMPLEX PROTEIN NUP85"/>
    <property type="match status" value="1"/>
</dbReference>
<organism evidence="11 12">
    <name type="scientific">Thyridium curvatum</name>
    <dbReference type="NCBI Taxonomy" id="1093900"/>
    <lineage>
        <taxon>Eukaryota</taxon>
        <taxon>Fungi</taxon>
        <taxon>Dikarya</taxon>
        <taxon>Ascomycota</taxon>
        <taxon>Pezizomycotina</taxon>
        <taxon>Sordariomycetes</taxon>
        <taxon>Sordariomycetidae</taxon>
        <taxon>Thyridiales</taxon>
        <taxon>Thyridiaceae</taxon>
        <taxon>Thyridium</taxon>
    </lineage>
</organism>
<feature type="region of interest" description="Disordered" evidence="10">
    <location>
        <begin position="1"/>
        <end position="65"/>
    </location>
</feature>
<keyword evidence="4 9" id="KW-0509">mRNA transport</keyword>
<dbReference type="GO" id="GO:0017056">
    <property type="term" value="F:structural constituent of nuclear pore"/>
    <property type="evidence" value="ECO:0007669"/>
    <property type="project" value="TreeGrafter"/>
</dbReference>
<dbReference type="GO" id="GO:0006606">
    <property type="term" value="P:protein import into nucleus"/>
    <property type="evidence" value="ECO:0007669"/>
    <property type="project" value="TreeGrafter"/>
</dbReference>
<evidence type="ECO:0000313" key="12">
    <source>
        <dbReference type="Proteomes" id="UP000319257"/>
    </source>
</evidence>
<keyword evidence="8 9" id="KW-0539">Nucleus</keyword>
<keyword evidence="7 9" id="KW-0906">Nuclear pore complex</keyword>
<keyword evidence="6 9" id="KW-0811">Translocation</keyword>
<accession>A0A507BBK4</accession>
<evidence type="ECO:0000256" key="3">
    <source>
        <dbReference type="ARBA" id="ARBA00022448"/>
    </source>
</evidence>
<dbReference type="GO" id="GO:0006406">
    <property type="term" value="P:mRNA export from nucleus"/>
    <property type="evidence" value="ECO:0007669"/>
    <property type="project" value="TreeGrafter"/>
</dbReference>
<feature type="compositionally biased region" description="Low complexity" evidence="10">
    <location>
        <begin position="50"/>
        <end position="63"/>
    </location>
</feature>
<dbReference type="AlphaFoldDB" id="A0A507BBK4"/>
<comment type="similarity">
    <text evidence="2 9">Belongs to the nucleoporin Nup85 family.</text>
</comment>
<evidence type="ECO:0000256" key="8">
    <source>
        <dbReference type="ARBA" id="ARBA00023242"/>
    </source>
</evidence>
<comment type="subcellular location">
    <subcellularLocation>
        <location evidence="1 9">Nucleus</location>
        <location evidence="1 9">Nuclear pore complex</location>
    </subcellularLocation>
</comment>
<evidence type="ECO:0000256" key="4">
    <source>
        <dbReference type="ARBA" id="ARBA00022816"/>
    </source>
</evidence>
<dbReference type="GO" id="GO:0031965">
    <property type="term" value="C:nuclear membrane"/>
    <property type="evidence" value="ECO:0007669"/>
    <property type="project" value="UniProtKB-UniRule"/>
</dbReference>
<keyword evidence="5 9" id="KW-0653">Protein transport</keyword>
<evidence type="ECO:0000256" key="1">
    <source>
        <dbReference type="ARBA" id="ARBA00004567"/>
    </source>
</evidence>
<evidence type="ECO:0000313" key="11">
    <source>
        <dbReference type="EMBL" id="TPX13990.1"/>
    </source>
</evidence>
<feature type="region of interest" description="Disordered" evidence="10">
    <location>
        <begin position="914"/>
        <end position="933"/>
    </location>
</feature>
<dbReference type="GeneID" id="41973137"/>
<feature type="compositionally biased region" description="Acidic residues" evidence="10">
    <location>
        <begin position="185"/>
        <end position="198"/>
    </location>
</feature>
<dbReference type="GO" id="GO:0031080">
    <property type="term" value="C:nuclear pore outer ring"/>
    <property type="evidence" value="ECO:0007669"/>
    <property type="project" value="TreeGrafter"/>
</dbReference>
<dbReference type="Proteomes" id="UP000319257">
    <property type="component" value="Unassembled WGS sequence"/>
</dbReference>
<evidence type="ECO:0000256" key="9">
    <source>
        <dbReference type="RuleBase" id="RU365073"/>
    </source>
</evidence>